<dbReference type="SUPFAM" id="SSF54236">
    <property type="entry name" value="Ubiquitin-like"/>
    <property type="match status" value="1"/>
</dbReference>
<reference evidence="4" key="1">
    <citation type="journal article" date="2016" name="Mol. Biol. Evol.">
        <title>Comparative Genomics of Early-Diverging Mushroom-Forming Fungi Provides Insights into the Origins of Lignocellulose Decay Capabilities.</title>
        <authorList>
            <person name="Nagy L.G."/>
            <person name="Riley R."/>
            <person name="Tritt A."/>
            <person name="Adam C."/>
            <person name="Daum C."/>
            <person name="Floudas D."/>
            <person name="Sun H."/>
            <person name="Yadav J.S."/>
            <person name="Pangilinan J."/>
            <person name="Larsson K.H."/>
            <person name="Matsuura K."/>
            <person name="Barry K."/>
            <person name="Labutti K."/>
            <person name="Kuo R."/>
            <person name="Ohm R.A."/>
            <person name="Bhattacharya S.S."/>
            <person name="Shirouzu T."/>
            <person name="Yoshinaga Y."/>
            <person name="Martin F.M."/>
            <person name="Grigoriev I.V."/>
            <person name="Hibbett D.S."/>
        </authorList>
    </citation>
    <scope>NUCLEOTIDE SEQUENCE [LARGE SCALE GENOMIC DNA]</scope>
    <source>
        <strain evidence="4">CBS 109695</strain>
    </source>
</reference>
<dbReference type="InterPro" id="IPR000626">
    <property type="entry name" value="Ubiquitin-like_dom"/>
</dbReference>
<accession>A0A166G882</accession>
<dbReference type="InterPro" id="IPR029071">
    <property type="entry name" value="Ubiquitin-like_domsf"/>
</dbReference>
<evidence type="ECO:0000256" key="1">
    <source>
        <dbReference type="SAM" id="MobiDB-lite"/>
    </source>
</evidence>
<dbReference type="SMART" id="SM00213">
    <property type="entry name" value="UBQ"/>
    <property type="match status" value="1"/>
</dbReference>
<dbReference type="Gene3D" id="3.10.20.90">
    <property type="entry name" value="Phosphatidylinositol 3-kinase Catalytic Subunit, Chain A, domain 1"/>
    <property type="match status" value="1"/>
</dbReference>
<dbReference type="EMBL" id="KV417581">
    <property type="protein sequence ID" value="KZP17568.1"/>
    <property type="molecule type" value="Genomic_DNA"/>
</dbReference>
<dbReference type="PROSITE" id="PS51397">
    <property type="entry name" value="WLM"/>
    <property type="match status" value="1"/>
</dbReference>
<dbReference type="Pfam" id="PF08325">
    <property type="entry name" value="WLM"/>
    <property type="match status" value="1"/>
</dbReference>
<evidence type="ECO:0000313" key="4">
    <source>
        <dbReference type="EMBL" id="KZP17568.1"/>
    </source>
</evidence>
<evidence type="ECO:0000259" key="3">
    <source>
        <dbReference type="PROSITE" id="PS51397"/>
    </source>
</evidence>
<feature type="region of interest" description="Disordered" evidence="1">
    <location>
        <begin position="320"/>
        <end position="344"/>
    </location>
</feature>
<feature type="compositionally biased region" description="Low complexity" evidence="1">
    <location>
        <begin position="329"/>
        <end position="344"/>
    </location>
</feature>
<proteinExistence type="predicted"/>
<evidence type="ECO:0000259" key="2">
    <source>
        <dbReference type="PROSITE" id="PS50053"/>
    </source>
</evidence>
<sequence length="344" mass="37468">MTLLMPPCCSVAMHIGRAVGLREQHHRGVAYPLSLLPDSTLASLYAQLEELTGVPPPLQKLLYKGKRAADEDAALSAAGIKNGLKIQMLGSTQQEIGGLHAAETEQQRINRILRDRALKGPTKLRSTGSSSSGALSYRFHAIQPLQHLPNPSSALAMLTRLSNDPAIRHIMQTHKFSVGLLTELAPHEHPELLGLNVNAGQEIKLRIRTNAYDGFRLYRDIRMVLCHELAHNVWGDHDDDFKELNSKLNKAVIEFERASAAGTHTLMGDVAVYEPPAELEAAARANVLGGSDPSRLYLNESMEERRARVLNATMNRLRKAEEEVETSCGTAGPAAGGDATSPST</sequence>
<dbReference type="AlphaFoldDB" id="A0A166G882"/>
<dbReference type="OrthoDB" id="49605at2759"/>
<protein>
    <submittedName>
        <fullName evidence="4">WLM-domain-containing protein</fullName>
    </submittedName>
</protein>
<dbReference type="PANTHER" id="PTHR47795:SF1">
    <property type="entry name" value="DNA-DEPENDENT METALLOPROTEASE WSS1 HOMOLOG 2"/>
    <property type="match status" value="1"/>
</dbReference>
<feature type="domain" description="WLM" evidence="3">
    <location>
        <begin position="130"/>
        <end position="318"/>
    </location>
</feature>
<name>A0A166G882_9AGAM</name>
<feature type="domain" description="Ubiquitin-like" evidence="2">
    <location>
        <begin position="17"/>
        <end position="89"/>
    </location>
</feature>
<gene>
    <name evidence="4" type="ORF">FIBSPDRAFT_920625</name>
</gene>
<dbReference type="PANTHER" id="PTHR47795">
    <property type="entry name" value="UBIQUITIN AND WLM DOMAIN-CONTAINING METALLOPROTEASE SPCC1442.07C"/>
    <property type="match status" value="1"/>
</dbReference>
<dbReference type="STRING" id="436010.A0A166G882"/>
<dbReference type="Pfam" id="PF00240">
    <property type="entry name" value="ubiquitin"/>
    <property type="match status" value="1"/>
</dbReference>
<organism evidence="4">
    <name type="scientific">Athelia psychrophila</name>
    <dbReference type="NCBI Taxonomy" id="1759441"/>
    <lineage>
        <taxon>Eukaryota</taxon>
        <taxon>Fungi</taxon>
        <taxon>Dikarya</taxon>
        <taxon>Basidiomycota</taxon>
        <taxon>Agaricomycotina</taxon>
        <taxon>Agaricomycetes</taxon>
        <taxon>Agaricomycetidae</taxon>
        <taxon>Atheliales</taxon>
        <taxon>Atheliaceae</taxon>
        <taxon>Athelia</taxon>
    </lineage>
</organism>
<dbReference type="GO" id="GO:0070628">
    <property type="term" value="F:proteasome binding"/>
    <property type="evidence" value="ECO:0007669"/>
    <property type="project" value="TreeGrafter"/>
</dbReference>
<dbReference type="PROSITE" id="PS50053">
    <property type="entry name" value="UBIQUITIN_2"/>
    <property type="match status" value="1"/>
</dbReference>
<dbReference type="InterPro" id="IPR013536">
    <property type="entry name" value="WLM_dom"/>
</dbReference>